<evidence type="ECO:0000313" key="2">
    <source>
        <dbReference type="Proteomes" id="UP001138894"/>
    </source>
</evidence>
<name>A0A9X1F8A1_9FLAO</name>
<reference evidence="1" key="1">
    <citation type="submission" date="2021-04" db="EMBL/GenBank/DDBJ databases">
        <authorList>
            <person name="Pira H."/>
            <person name="Risdian C."/>
            <person name="Wink J."/>
        </authorList>
    </citation>
    <scope>NUCLEOTIDE SEQUENCE</scope>
    <source>
        <strain evidence="1">WHY3</strain>
    </source>
</reference>
<dbReference type="AlphaFoldDB" id="A0A9X1F8A1"/>
<gene>
    <name evidence="1" type="ORF">KCG49_08175</name>
</gene>
<dbReference type="EMBL" id="JAGSPD010000005">
    <property type="protein sequence ID" value="MBV7269161.1"/>
    <property type="molecule type" value="Genomic_DNA"/>
</dbReference>
<sequence length="187" mass="21966">MKKFIKYFLILIVATNCNGNEKSPTDNKVKEPKIVEIHKENKTKTDYFTLKLEAVVEEDDDFTLFYLNENQRQISKRNSVSIPVKGSDNYQTFFFQLNEDVLPNKLILKFGNKDKIQKIIVNSLELSYNGNKITITKQVFFNHFNPNEFIEYNKVNFTAVALEKEGMYNPFFVSRKSLQDRMNLELP</sequence>
<organism evidence="1 2">
    <name type="scientific">Winogradskyella luteola</name>
    <dbReference type="NCBI Taxonomy" id="2828330"/>
    <lineage>
        <taxon>Bacteria</taxon>
        <taxon>Pseudomonadati</taxon>
        <taxon>Bacteroidota</taxon>
        <taxon>Flavobacteriia</taxon>
        <taxon>Flavobacteriales</taxon>
        <taxon>Flavobacteriaceae</taxon>
        <taxon>Winogradskyella</taxon>
    </lineage>
</organism>
<protein>
    <submittedName>
        <fullName evidence="1">Uncharacterized protein</fullName>
    </submittedName>
</protein>
<accession>A0A9X1F8A1</accession>
<dbReference type="Proteomes" id="UP001138894">
    <property type="component" value="Unassembled WGS sequence"/>
</dbReference>
<keyword evidence="2" id="KW-1185">Reference proteome</keyword>
<dbReference type="RefSeq" id="WP_218545727.1">
    <property type="nucleotide sequence ID" value="NZ_JAGSPD010000005.1"/>
</dbReference>
<evidence type="ECO:0000313" key="1">
    <source>
        <dbReference type="EMBL" id="MBV7269161.1"/>
    </source>
</evidence>
<comment type="caution">
    <text evidence="1">The sequence shown here is derived from an EMBL/GenBank/DDBJ whole genome shotgun (WGS) entry which is preliminary data.</text>
</comment>
<proteinExistence type="predicted"/>